<sequence>MPSLMSLATQARLSHAPHRPMRRSPARFIVSCTAFGASWDVRWSVAASTQVERKPLWVSRKAHGRRLKLSKASSRRTMQSEGSRRATEPGVSGLAYSALASSAAFMVAWVLFFPGSMWTGWAPHDAFVDDVWTTFHLSTFSPSSLVLKYGDLGRSPALLHALPGAVWCALIPMQLRGFDGDAHRARGRVALAAAAVMMVGFALIDVSGLEADSYDFGGNGGGIASAADSLGVLPMPFNRGGTRTVAGWFVATGVLAWQTAAAKDAEAHRAWAIRHCGAGLWVALQRPSFAAWRMAQSVVLGGAAASTPAAQAEAFYYAAYIVTFVYFVGAEAVARGVVGRTDLRAKGEE</sequence>
<dbReference type="AlphaFoldDB" id="A0A830HER2"/>
<organism evidence="3 4">
    <name type="scientific">Pycnococcus provasolii</name>
    <dbReference type="NCBI Taxonomy" id="41880"/>
    <lineage>
        <taxon>Eukaryota</taxon>
        <taxon>Viridiplantae</taxon>
        <taxon>Chlorophyta</taxon>
        <taxon>Pseudoscourfieldiophyceae</taxon>
        <taxon>Pseudoscourfieldiales</taxon>
        <taxon>Pycnococcaceae</taxon>
        <taxon>Pycnococcus</taxon>
    </lineage>
</organism>
<protein>
    <submittedName>
        <fullName evidence="3">Uncharacterized protein</fullName>
    </submittedName>
</protein>
<dbReference type="OrthoDB" id="421718at2759"/>
<evidence type="ECO:0000313" key="3">
    <source>
        <dbReference type="EMBL" id="GHP05534.1"/>
    </source>
</evidence>
<reference evidence="3" key="1">
    <citation type="submission" date="2020-10" db="EMBL/GenBank/DDBJ databases">
        <title>Unveiling of a novel bifunctional photoreceptor, Dualchrome1, isolated from a cosmopolitan green alga.</title>
        <authorList>
            <person name="Suzuki S."/>
            <person name="Kawachi M."/>
        </authorList>
    </citation>
    <scope>NUCLEOTIDE SEQUENCE</scope>
    <source>
        <strain evidence="3">NIES 2893</strain>
    </source>
</reference>
<evidence type="ECO:0000313" key="4">
    <source>
        <dbReference type="Proteomes" id="UP000660262"/>
    </source>
</evidence>
<accession>A0A830HER2</accession>
<keyword evidence="2" id="KW-0812">Transmembrane</keyword>
<dbReference type="Proteomes" id="UP000660262">
    <property type="component" value="Unassembled WGS sequence"/>
</dbReference>
<comment type="caution">
    <text evidence="3">The sequence shown here is derived from an EMBL/GenBank/DDBJ whole genome shotgun (WGS) entry which is preliminary data.</text>
</comment>
<keyword evidence="2" id="KW-0472">Membrane</keyword>
<proteinExistence type="predicted"/>
<keyword evidence="2" id="KW-1133">Transmembrane helix</keyword>
<dbReference type="EMBL" id="BNJQ01000010">
    <property type="protein sequence ID" value="GHP05534.1"/>
    <property type="molecule type" value="Genomic_DNA"/>
</dbReference>
<gene>
    <name evidence="3" type="ORF">PPROV_000428400</name>
</gene>
<name>A0A830HER2_9CHLO</name>
<feature type="transmembrane region" description="Helical" evidence="2">
    <location>
        <begin position="157"/>
        <end position="175"/>
    </location>
</feature>
<feature type="transmembrane region" description="Helical" evidence="2">
    <location>
        <begin position="93"/>
        <end position="113"/>
    </location>
</feature>
<feature type="region of interest" description="Disordered" evidence="1">
    <location>
        <begin position="67"/>
        <end position="89"/>
    </location>
</feature>
<feature type="transmembrane region" description="Helical" evidence="2">
    <location>
        <begin position="314"/>
        <end position="334"/>
    </location>
</feature>
<feature type="transmembrane region" description="Helical" evidence="2">
    <location>
        <begin position="187"/>
        <end position="204"/>
    </location>
</feature>
<evidence type="ECO:0000256" key="2">
    <source>
        <dbReference type="SAM" id="Phobius"/>
    </source>
</evidence>
<evidence type="ECO:0000256" key="1">
    <source>
        <dbReference type="SAM" id="MobiDB-lite"/>
    </source>
</evidence>
<keyword evidence="4" id="KW-1185">Reference proteome</keyword>